<feature type="transmembrane region" description="Helical" evidence="1">
    <location>
        <begin position="381"/>
        <end position="406"/>
    </location>
</feature>
<feature type="transmembrane region" description="Helical" evidence="1">
    <location>
        <begin position="311"/>
        <end position="329"/>
    </location>
</feature>
<evidence type="ECO:0000313" key="2">
    <source>
        <dbReference type="EMBL" id="PXY94913.1"/>
    </source>
</evidence>
<sequence>MSLKNIIDLYRYLNKPVYDSNNRRFSFNGSYTNTLRGKLSEIDFNSKFIQDADFAINGDFVNIDDGFPNCKKNDSIEFTIKLAPDGLIAFHLSWADFIYAANYELIKCNYPEEFYIVEDDYYSKEDGINITDSKLKILVKLVNYLSSQAEGTYFEEKFLCLVYFCKSEEGIVDKMLLKINFNNPTLLVDKIDSDIFNELFLKESDDLLINEKKNIFLTTLNDFLRPLSEEIRFISLVTEIKKFQELFLNNLKLYFDKFSFQKIRQEVANAEIDFSEKCSKTLSDIQAKLLGIPISLAGVIAIFNSKDKYEILMLFIGITFTSLILTSTVKVQLNNLNAIKSASKNVFDGFINRYLSCPETLRDMIVNEKRMLDEQQKETSMWLHIFLILSLSPFVLSLIFIMVIYIPRIFFLYS</sequence>
<organism evidence="2 3">
    <name type="scientific">Frischella perrara</name>
    <dbReference type="NCBI Taxonomy" id="1267021"/>
    <lineage>
        <taxon>Bacteria</taxon>
        <taxon>Pseudomonadati</taxon>
        <taxon>Pseudomonadota</taxon>
        <taxon>Gammaproteobacteria</taxon>
        <taxon>Orbales</taxon>
        <taxon>Orbaceae</taxon>
        <taxon>Frischella</taxon>
    </lineage>
</organism>
<comment type="caution">
    <text evidence="2">The sequence shown here is derived from an EMBL/GenBank/DDBJ whole genome shotgun (WGS) entry which is preliminary data.</text>
</comment>
<dbReference type="AlphaFoldDB" id="A0A318MUZ8"/>
<name>A0A318MUZ8_FRIPE</name>
<dbReference type="Proteomes" id="UP000247838">
    <property type="component" value="Unassembled WGS sequence"/>
</dbReference>
<evidence type="ECO:0000313" key="3">
    <source>
        <dbReference type="Proteomes" id="UP000247838"/>
    </source>
</evidence>
<evidence type="ECO:0000256" key="1">
    <source>
        <dbReference type="SAM" id="Phobius"/>
    </source>
</evidence>
<dbReference type="EMBL" id="QGLM01000017">
    <property type="protein sequence ID" value="PXY94913.1"/>
    <property type="molecule type" value="Genomic_DNA"/>
</dbReference>
<keyword evidence="1" id="KW-0812">Transmembrane</keyword>
<keyword evidence="1" id="KW-0472">Membrane</keyword>
<accession>A0A318MUZ8</accession>
<keyword evidence="1" id="KW-1133">Transmembrane helix</keyword>
<gene>
    <name evidence="2" type="ORF">DKK76_07920</name>
</gene>
<proteinExistence type="predicted"/>
<reference evidence="2 3" key="1">
    <citation type="submission" date="2018-05" db="EMBL/GenBank/DDBJ databases">
        <title>Reference genomes for bee gut microbiota database.</title>
        <authorList>
            <person name="Ellegaard K.M."/>
        </authorList>
    </citation>
    <scope>NUCLEOTIDE SEQUENCE [LARGE SCALE GENOMIC DNA]</scope>
    <source>
        <strain evidence="2 3">ESL0167</strain>
    </source>
</reference>
<dbReference type="RefSeq" id="WP_110443831.1">
    <property type="nucleotide sequence ID" value="NZ_QGLM01000017.1"/>
</dbReference>
<protein>
    <submittedName>
        <fullName evidence="2">Uncharacterized protein</fullName>
    </submittedName>
</protein>